<evidence type="ECO:0000256" key="1">
    <source>
        <dbReference type="HAMAP-Rule" id="MF_01223"/>
    </source>
</evidence>
<dbReference type="NCBIfam" id="NF003035">
    <property type="entry name" value="PRK03922.1"/>
    <property type="match status" value="1"/>
</dbReference>
<gene>
    <name evidence="2" type="ORF">SAMN04488571_102116</name>
</gene>
<dbReference type="Pfam" id="PF04475">
    <property type="entry name" value="DUF555"/>
    <property type="match status" value="1"/>
</dbReference>
<evidence type="ECO:0000313" key="2">
    <source>
        <dbReference type="EMBL" id="SDJ95515.1"/>
    </source>
</evidence>
<dbReference type="EMBL" id="FNFT01000002">
    <property type="protein sequence ID" value="SDJ95515.1"/>
    <property type="molecule type" value="Genomic_DNA"/>
</dbReference>
<dbReference type="InterPro" id="IPR007564">
    <property type="entry name" value="UPF0212"/>
</dbReference>
<protein>
    <recommendedName>
        <fullName evidence="1">UPF0212 protein SAMN04488571_102116</fullName>
    </recommendedName>
</protein>
<dbReference type="RefSeq" id="WP_066955131.1">
    <property type="nucleotide sequence ID" value="NZ_BCNX01000004.1"/>
</dbReference>
<organism evidence="2 3">
    <name type="scientific">Methanoculleus thermophilus</name>
    <dbReference type="NCBI Taxonomy" id="2200"/>
    <lineage>
        <taxon>Archaea</taxon>
        <taxon>Methanobacteriati</taxon>
        <taxon>Methanobacteriota</taxon>
        <taxon>Stenosarchaea group</taxon>
        <taxon>Methanomicrobia</taxon>
        <taxon>Methanomicrobiales</taxon>
        <taxon>Methanomicrobiaceae</taxon>
        <taxon>Methanoculleus</taxon>
    </lineage>
</organism>
<dbReference type="HAMAP" id="MF_01223">
    <property type="entry name" value="UPF0212"/>
    <property type="match status" value="1"/>
</dbReference>
<accession>A0A1G8Y056</accession>
<dbReference type="AlphaFoldDB" id="A0A1G8Y056"/>
<sequence>MPDYLVTLESAWIIKDVKSMDDAVSIAISEAGKRLNPSAKFVEIEAGMVACPYCEGELNTALVVANTALVGLVLQMKVFRAESAEHAARIAKSVIGKALRDVPLKVQDVQEI</sequence>
<reference evidence="2 3" key="1">
    <citation type="submission" date="2016-10" db="EMBL/GenBank/DDBJ databases">
        <authorList>
            <person name="Varghese N."/>
            <person name="Submissions S."/>
        </authorList>
    </citation>
    <scope>NUCLEOTIDE SEQUENCE [LARGE SCALE GENOMIC DNA]</scope>
    <source>
        <strain evidence="2 3">DSM 2373</strain>
    </source>
</reference>
<name>A0A1G8Y056_9EURY</name>
<dbReference type="Proteomes" id="UP000326500">
    <property type="component" value="Unassembled WGS sequence"/>
</dbReference>
<dbReference type="OrthoDB" id="63517at2157"/>
<dbReference type="PIRSF" id="PIRSF016934">
    <property type="entry name" value="UCP016934"/>
    <property type="match status" value="1"/>
</dbReference>
<keyword evidence="3" id="KW-1185">Reference proteome</keyword>
<proteinExistence type="inferred from homology"/>
<dbReference type="PANTHER" id="PTHR42199">
    <property type="entry name" value="UPF0212 PROTEIN MJ0068"/>
    <property type="match status" value="1"/>
</dbReference>
<evidence type="ECO:0000313" key="3">
    <source>
        <dbReference type="Proteomes" id="UP000326500"/>
    </source>
</evidence>
<dbReference type="STRING" id="2200.GCA_001571405_00542"/>
<comment type="similarity">
    <text evidence="1">Belongs to the UPF0212 family.</text>
</comment>
<dbReference type="PANTHER" id="PTHR42199:SF1">
    <property type="entry name" value="UPF0212 PROTEIN TK1194"/>
    <property type="match status" value="1"/>
</dbReference>